<reference evidence="3" key="2">
    <citation type="submission" date="2019-09" db="UniProtKB">
        <authorList>
            <consortium name="WormBaseParasite"/>
        </authorList>
    </citation>
    <scope>IDENTIFICATION</scope>
</reference>
<sequence length="104" mass="11130">MKISERIVDGGIRDIGQLSSNQCGFVADNGTIDAIHATRLLLEKHSEKQKPVHIAFLDLEKAFDLTSSSPVALPAFIFFKAISVSSPVIFCTGPWIGAVEGMAG</sequence>
<accession>A0A3P8I8I4</accession>
<protein>
    <submittedName>
        <fullName evidence="3">Reverse transcriptase domain-containing protein</fullName>
    </submittedName>
</protein>
<dbReference type="WBParaSite" id="HPBE_0002586601-mRNA-1">
    <property type="protein sequence ID" value="HPBE_0002586601-mRNA-1"/>
    <property type="gene ID" value="HPBE_0002586601"/>
</dbReference>
<evidence type="ECO:0000313" key="2">
    <source>
        <dbReference type="Proteomes" id="UP000050761"/>
    </source>
</evidence>
<dbReference type="Proteomes" id="UP000050761">
    <property type="component" value="Unassembled WGS sequence"/>
</dbReference>
<gene>
    <name evidence="1" type="ORF">HPBE_LOCUS25865</name>
</gene>
<evidence type="ECO:0000313" key="1">
    <source>
        <dbReference type="EMBL" id="VDP54323.1"/>
    </source>
</evidence>
<name>A0A183GT46_HELPZ</name>
<organism evidence="2 3">
    <name type="scientific">Heligmosomoides polygyrus</name>
    <name type="common">Parasitic roundworm</name>
    <dbReference type="NCBI Taxonomy" id="6339"/>
    <lineage>
        <taxon>Eukaryota</taxon>
        <taxon>Metazoa</taxon>
        <taxon>Ecdysozoa</taxon>
        <taxon>Nematoda</taxon>
        <taxon>Chromadorea</taxon>
        <taxon>Rhabditida</taxon>
        <taxon>Rhabditina</taxon>
        <taxon>Rhabditomorpha</taxon>
        <taxon>Strongyloidea</taxon>
        <taxon>Heligmosomidae</taxon>
        <taxon>Heligmosomoides</taxon>
    </lineage>
</organism>
<dbReference type="EMBL" id="UZAH01038722">
    <property type="protein sequence ID" value="VDP54323.1"/>
    <property type="molecule type" value="Genomic_DNA"/>
</dbReference>
<evidence type="ECO:0000313" key="3">
    <source>
        <dbReference type="WBParaSite" id="HPBE_0002586601-mRNA-1"/>
    </source>
</evidence>
<proteinExistence type="predicted"/>
<accession>A0A183GT46</accession>
<reference evidence="1 2" key="1">
    <citation type="submission" date="2018-11" db="EMBL/GenBank/DDBJ databases">
        <authorList>
            <consortium name="Pathogen Informatics"/>
        </authorList>
    </citation>
    <scope>NUCLEOTIDE SEQUENCE [LARGE SCALE GENOMIC DNA]</scope>
</reference>
<dbReference type="OrthoDB" id="5836144at2759"/>
<dbReference type="AlphaFoldDB" id="A0A183GT46"/>
<keyword evidence="2" id="KW-1185">Reference proteome</keyword>